<keyword evidence="1" id="KW-0472">Membrane</keyword>
<evidence type="ECO:0000256" key="1">
    <source>
        <dbReference type="SAM" id="Phobius"/>
    </source>
</evidence>
<reference evidence="3" key="1">
    <citation type="journal article" date="2020" name="Nat. Commun.">
        <title>Genome assembly of wild tea tree DASZ reveals pedigree and selection history of tea varieties.</title>
        <authorList>
            <person name="Zhang W."/>
            <person name="Zhang Y."/>
            <person name="Qiu H."/>
            <person name="Guo Y."/>
            <person name="Wan H."/>
            <person name="Zhang X."/>
            <person name="Scossa F."/>
            <person name="Alseekh S."/>
            <person name="Zhang Q."/>
            <person name="Wang P."/>
            <person name="Xu L."/>
            <person name="Schmidt M.H."/>
            <person name="Jia X."/>
            <person name="Li D."/>
            <person name="Zhu A."/>
            <person name="Guo F."/>
            <person name="Chen W."/>
            <person name="Ni D."/>
            <person name="Usadel B."/>
            <person name="Fernie A.R."/>
            <person name="Wen W."/>
        </authorList>
    </citation>
    <scope>NUCLEOTIDE SEQUENCE [LARGE SCALE GENOMIC DNA]</scope>
    <source>
        <strain evidence="3">cv. G240</strain>
    </source>
</reference>
<comment type="caution">
    <text evidence="2">The sequence shown here is derived from an EMBL/GenBank/DDBJ whole genome shotgun (WGS) entry which is preliminary data.</text>
</comment>
<name>A0A7J7H6Z8_CAMSI</name>
<reference evidence="2 3" key="2">
    <citation type="submission" date="2020-07" db="EMBL/GenBank/DDBJ databases">
        <title>Genome assembly of wild tea tree DASZ reveals pedigree and selection history of tea varieties.</title>
        <authorList>
            <person name="Zhang W."/>
        </authorList>
    </citation>
    <scope>NUCLEOTIDE SEQUENCE [LARGE SCALE GENOMIC DNA]</scope>
    <source>
        <strain evidence="3">cv. G240</strain>
        <tissue evidence="2">Leaf</tissue>
    </source>
</reference>
<gene>
    <name evidence="2" type="ORF">HYC85_013611</name>
</gene>
<dbReference type="AlphaFoldDB" id="A0A7J7H6Z8"/>
<sequence length="59" mass="6661">MQIDLGDGDGGGDASLVMVVGDEFDLPYQEPPEIKYIYIYIYDLIELQFGFLVLKICLN</sequence>
<protein>
    <submittedName>
        <fullName evidence="2">Uncharacterized protein</fullName>
    </submittedName>
</protein>
<evidence type="ECO:0000313" key="3">
    <source>
        <dbReference type="Proteomes" id="UP000593564"/>
    </source>
</evidence>
<dbReference type="Proteomes" id="UP000593564">
    <property type="component" value="Unassembled WGS sequence"/>
</dbReference>
<evidence type="ECO:0000313" key="2">
    <source>
        <dbReference type="EMBL" id="KAF5947654.1"/>
    </source>
</evidence>
<organism evidence="2 3">
    <name type="scientific">Camellia sinensis</name>
    <name type="common">Tea plant</name>
    <name type="synonym">Thea sinensis</name>
    <dbReference type="NCBI Taxonomy" id="4442"/>
    <lineage>
        <taxon>Eukaryota</taxon>
        <taxon>Viridiplantae</taxon>
        <taxon>Streptophyta</taxon>
        <taxon>Embryophyta</taxon>
        <taxon>Tracheophyta</taxon>
        <taxon>Spermatophyta</taxon>
        <taxon>Magnoliopsida</taxon>
        <taxon>eudicotyledons</taxon>
        <taxon>Gunneridae</taxon>
        <taxon>Pentapetalae</taxon>
        <taxon>asterids</taxon>
        <taxon>Ericales</taxon>
        <taxon>Theaceae</taxon>
        <taxon>Camellia</taxon>
    </lineage>
</organism>
<proteinExistence type="predicted"/>
<feature type="transmembrane region" description="Helical" evidence="1">
    <location>
        <begin position="37"/>
        <end position="58"/>
    </location>
</feature>
<keyword evidence="1" id="KW-0812">Transmembrane</keyword>
<keyword evidence="3" id="KW-1185">Reference proteome</keyword>
<dbReference type="EMBL" id="JACBKZ010000006">
    <property type="protein sequence ID" value="KAF5947654.1"/>
    <property type="molecule type" value="Genomic_DNA"/>
</dbReference>
<keyword evidence="1" id="KW-1133">Transmembrane helix</keyword>
<accession>A0A7J7H6Z8</accession>